<comment type="caution">
    <text evidence="1">The sequence shown here is derived from an EMBL/GenBank/DDBJ whole genome shotgun (WGS) entry which is preliminary data.</text>
</comment>
<protein>
    <submittedName>
        <fullName evidence="1">Uncharacterized protein</fullName>
    </submittedName>
</protein>
<proteinExistence type="predicted"/>
<organism evidence="1 2">
    <name type="scientific">Campylobacter coli</name>
    <dbReference type="NCBI Taxonomy" id="195"/>
    <lineage>
        <taxon>Bacteria</taxon>
        <taxon>Pseudomonadati</taxon>
        <taxon>Campylobacterota</taxon>
        <taxon>Epsilonproteobacteria</taxon>
        <taxon>Campylobacterales</taxon>
        <taxon>Campylobacteraceae</taxon>
        <taxon>Campylobacter</taxon>
    </lineage>
</organism>
<dbReference type="EMBL" id="AACBVJ010000024">
    <property type="protein sequence ID" value="EAJ9198241.1"/>
    <property type="molecule type" value="Genomic_DNA"/>
</dbReference>
<sequence>MNNDVKISQITNIPYFTIREWKQKKYNWRGKLYFFLKNTNEEDLKKIFSDVTNYDNAGLHDSRIADITEIPLATLNNWKKDGSSYRNKIYHFLKGSDESILRKIFI</sequence>
<reference evidence="1 2" key="1">
    <citation type="submission" date="2018-05" db="EMBL/GenBank/DDBJ databases">
        <authorList>
            <consortium name="PulseNet: The National Subtyping Network for Foodborne Disease Surveillance"/>
            <person name="Tarr C.L."/>
            <person name="Trees E."/>
            <person name="Katz L.S."/>
            <person name="Carleton-Romer H.A."/>
            <person name="Stroika S."/>
            <person name="Kucerova Z."/>
            <person name="Roache K.F."/>
            <person name="Sabol A.L."/>
            <person name="Besser J."/>
            <person name="Gerner-Smidt P."/>
        </authorList>
    </citation>
    <scope>NUCLEOTIDE SEQUENCE [LARGE SCALE GENOMIC DNA]</scope>
    <source>
        <strain evidence="1 2">PNUSAC001435</strain>
    </source>
</reference>
<name>A0A644SA26_CAMCO</name>
<accession>A0A644SA26</accession>
<evidence type="ECO:0000313" key="1">
    <source>
        <dbReference type="EMBL" id="EAJ9198241.1"/>
    </source>
</evidence>
<dbReference type="AlphaFoldDB" id="A0A644SA26"/>
<dbReference type="Proteomes" id="UP000382436">
    <property type="component" value="Unassembled WGS sequence"/>
</dbReference>
<evidence type="ECO:0000313" key="2">
    <source>
        <dbReference type="Proteomes" id="UP000382436"/>
    </source>
</evidence>
<gene>
    <name evidence="1" type="ORF">BZ274_08750</name>
</gene>